<dbReference type="InterPro" id="IPR011066">
    <property type="entry name" value="MscS_channel_C_sf"/>
</dbReference>
<gene>
    <name evidence="12" type="ORF">ACFFH7_39865</name>
</gene>
<keyword evidence="4 8" id="KW-0812">Transmembrane</keyword>
<dbReference type="Pfam" id="PF21082">
    <property type="entry name" value="MS_channel_3rd"/>
    <property type="match status" value="1"/>
</dbReference>
<evidence type="ECO:0000259" key="9">
    <source>
        <dbReference type="Pfam" id="PF00924"/>
    </source>
</evidence>
<dbReference type="Pfam" id="PF00924">
    <property type="entry name" value="MS_channel_2nd"/>
    <property type="match status" value="1"/>
</dbReference>
<dbReference type="Gene3D" id="2.30.30.60">
    <property type="match status" value="1"/>
</dbReference>
<protein>
    <submittedName>
        <fullName evidence="12">Mechanosensitive ion channel family protein</fullName>
    </submittedName>
</protein>
<reference evidence="12 13" key="1">
    <citation type="submission" date="2024-09" db="EMBL/GenBank/DDBJ databases">
        <authorList>
            <person name="Sun Q."/>
            <person name="Mori K."/>
        </authorList>
    </citation>
    <scope>NUCLEOTIDE SEQUENCE [LARGE SCALE GENOMIC DNA]</scope>
    <source>
        <strain evidence="12 13">TBRC 1432</strain>
    </source>
</reference>
<feature type="region of interest" description="Disordered" evidence="7">
    <location>
        <begin position="293"/>
        <end position="327"/>
    </location>
</feature>
<dbReference type="Pfam" id="PF21088">
    <property type="entry name" value="MS_channel_1st"/>
    <property type="match status" value="1"/>
</dbReference>
<feature type="domain" description="Mechanosensitive ion channel MscS C-terminal" evidence="10">
    <location>
        <begin position="208"/>
        <end position="291"/>
    </location>
</feature>
<keyword evidence="3" id="KW-1003">Cell membrane</keyword>
<evidence type="ECO:0000256" key="4">
    <source>
        <dbReference type="ARBA" id="ARBA00022692"/>
    </source>
</evidence>
<dbReference type="RefSeq" id="WP_273938426.1">
    <property type="nucleotide sequence ID" value="NZ_CP097263.1"/>
</dbReference>
<dbReference type="InterPro" id="IPR023408">
    <property type="entry name" value="MscS_beta-dom_sf"/>
</dbReference>
<dbReference type="Gene3D" id="1.10.287.1260">
    <property type="match status" value="1"/>
</dbReference>
<evidence type="ECO:0000256" key="7">
    <source>
        <dbReference type="SAM" id="MobiDB-lite"/>
    </source>
</evidence>
<dbReference type="PANTHER" id="PTHR30460">
    <property type="entry name" value="MODERATE CONDUCTANCE MECHANOSENSITIVE CHANNEL YBIO"/>
    <property type="match status" value="1"/>
</dbReference>
<accession>A0ABV6N6T8</accession>
<proteinExistence type="inferred from homology"/>
<evidence type="ECO:0000259" key="10">
    <source>
        <dbReference type="Pfam" id="PF21082"/>
    </source>
</evidence>
<dbReference type="InterPro" id="IPR011014">
    <property type="entry name" value="MscS_channel_TM-2"/>
</dbReference>
<dbReference type="InterPro" id="IPR049278">
    <property type="entry name" value="MS_channel_C"/>
</dbReference>
<dbReference type="InterPro" id="IPR049142">
    <property type="entry name" value="MS_channel_1st"/>
</dbReference>
<comment type="similarity">
    <text evidence="2">Belongs to the MscS (TC 1.A.23) family.</text>
</comment>
<evidence type="ECO:0000313" key="12">
    <source>
        <dbReference type="EMBL" id="MFC0547721.1"/>
    </source>
</evidence>
<evidence type="ECO:0000256" key="3">
    <source>
        <dbReference type="ARBA" id="ARBA00022475"/>
    </source>
</evidence>
<keyword evidence="6 8" id="KW-0472">Membrane</keyword>
<evidence type="ECO:0000256" key="6">
    <source>
        <dbReference type="ARBA" id="ARBA00023136"/>
    </source>
</evidence>
<evidence type="ECO:0000256" key="1">
    <source>
        <dbReference type="ARBA" id="ARBA00004651"/>
    </source>
</evidence>
<feature type="transmembrane region" description="Helical" evidence="8">
    <location>
        <begin position="21"/>
        <end position="43"/>
    </location>
</feature>
<name>A0ABV6N6T8_9PSEU</name>
<dbReference type="PANTHER" id="PTHR30460:SF0">
    <property type="entry name" value="MODERATE CONDUCTANCE MECHANOSENSITIVE CHANNEL YBIO"/>
    <property type="match status" value="1"/>
</dbReference>
<evidence type="ECO:0000259" key="11">
    <source>
        <dbReference type="Pfam" id="PF21088"/>
    </source>
</evidence>
<evidence type="ECO:0000256" key="2">
    <source>
        <dbReference type="ARBA" id="ARBA00008017"/>
    </source>
</evidence>
<dbReference type="SUPFAM" id="SSF50182">
    <property type="entry name" value="Sm-like ribonucleoproteins"/>
    <property type="match status" value="1"/>
</dbReference>
<comment type="subcellular location">
    <subcellularLocation>
        <location evidence="1">Cell membrane</location>
        <topology evidence="1">Multi-pass membrane protein</topology>
    </subcellularLocation>
</comment>
<dbReference type="InterPro" id="IPR045276">
    <property type="entry name" value="YbiO_bact"/>
</dbReference>
<feature type="transmembrane region" description="Helical" evidence="8">
    <location>
        <begin position="89"/>
        <end position="109"/>
    </location>
</feature>
<keyword evidence="5 8" id="KW-1133">Transmembrane helix</keyword>
<feature type="compositionally biased region" description="Basic and acidic residues" evidence="7">
    <location>
        <begin position="316"/>
        <end position="327"/>
    </location>
</feature>
<dbReference type="Gene3D" id="3.30.70.100">
    <property type="match status" value="1"/>
</dbReference>
<dbReference type="InterPro" id="IPR006685">
    <property type="entry name" value="MscS_channel_2nd"/>
</dbReference>
<keyword evidence="13" id="KW-1185">Reference proteome</keyword>
<dbReference type="EMBL" id="JBHLUD010000014">
    <property type="protein sequence ID" value="MFC0547721.1"/>
    <property type="molecule type" value="Genomic_DNA"/>
</dbReference>
<evidence type="ECO:0000256" key="8">
    <source>
        <dbReference type="SAM" id="Phobius"/>
    </source>
</evidence>
<feature type="domain" description="Mechanosensitive ion channel transmembrane helices 2/3" evidence="11">
    <location>
        <begin position="94"/>
        <end position="134"/>
    </location>
</feature>
<feature type="domain" description="Mechanosensitive ion channel MscS" evidence="9">
    <location>
        <begin position="136"/>
        <end position="199"/>
    </location>
</feature>
<evidence type="ECO:0000313" key="13">
    <source>
        <dbReference type="Proteomes" id="UP001589810"/>
    </source>
</evidence>
<dbReference type="Proteomes" id="UP001589810">
    <property type="component" value="Unassembled WGS sequence"/>
</dbReference>
<feature type="transmembrane region" description="Helical" evidence="8">
    <location>
        <begin position="115"/>
        <end position="137"/>
    </location>
</feature>
<evidence type="ECO:0000256" key="5">
    <source>
        <dbReference type="ARBA" id="ARBA00022989"/>
    </source>
</evidence>
<dbReference type="InterPro" id="IPR010920">
    <property type="entry name" value="LSM_dom_sf"/>
</dbReference>
<sequence>MTGQGTNVVAAASWFADNWPVLVAGAINIAIIVAIAVVIRYMVHRMIDKFTQGNGDMPPLLKPLKERAQQLPAPQRSERRRQRAKTIGSVLKSLTTLLTAGIAFLMVLQQFKIDITPIIASAGVLGVAIGFGAQSLVRDFLSGVFMMLEDQYGVGDVIDAGQATGTVEAVGLRVTTLRDVNGTVWYVRNGEIVRIGNSSQGFAVAVVDVPFGHASVDDALELMGETVEAAVAEAPLAEDVLDAPQVLGVEKVTSEGITLRLTVKVRPGRQWATQRALRARIMGAFVAAGIEPPFVRTPPKAEEERKPAPARPRPTGFDDSKSSDLGG</sequence>
<dbReference type="SUPFAM" id="SSF82861">
    <property type="entry name" value="Mechanosensitive channel protein MscS (YggB), transmembrane region"/>
    <property type="match status" value="1"/>
</dbReference>
<comment type="caution">
    <text evidence="12">The sequence shown here is derived from an EMBL/GenBank/DDBJ whole genome shotgun (WGS) entry which is preliminary data.</text>
</comment>
<dbReference type="SUPFAM" id="SSF82689">
    <property type="entry name" value="Mechanosensitive channel protein MscS (YggB), C-terminal domain"/>
    <property type="match status" value="1"/>
</dbReference>
<organism evidence="12 13">
    <name type="scientific">Kutzneria chonburiensis</name>
    <dbReference type="NCBI Taxonomy" id="1483604"/>
    <lineage>
        <taxon>Bacteria</taxon>
        <taxon>Bacillati</taxon>
        <taxon>Actinomycetota</taxon>
        <taxon>Actinomycetes</taxon>
        <taxon>Pseudonocardiales</taxon>
        <taxon>Pseudonocardiaceae</taxon>
        <taxon>Kutzneria</taxon>
    </lineage>
</organism>